<sequence length="316" mass="34398">MLRAVASVRGLAADDPFGVELMHVLIDDTDIDDNVRRLENTVPDAWATVESCDVAELLLASLDAGVPFSCRVNGSCFAIARERIKQQFTYRDGEITKKRGEILIGRERAHAHTREFPFAYGAELALSSWLGGVTAWRCSSPATRVLLGSRRQVHASSSASATGRSSSTCISPRRPPAELVGFTDFHVRSMRSILSSTASSFLSSLSLSSSSSSSAAAQMGGRQRMKIIQSFQDVPEDYDHWTPGSRRLQNRLYQRHRAAVPPATPPHGVAESRDYRACCYAPPLAAPCTAPPPATVITASRRQCDHSNIGHSYVIP</sequence>
<dbReference type="EnsemblPlants" id="ONIVA10G06530.1">
    <property type="protein sequence ID" value="ONIVA10G06530.1"/>
    <property type="gene ID" value="ONIVA10G06530"/>
</dbReference>
<dbReference type="AlphaFoldDB" id="A0A0E0IR03"/>
<organism evidence="1">
    <name type="scientific">Oryza nivara</name>
    <name type="common">Indian wild rice</name>
    <name type="synonym">Oryza sativa f. spontanea</name>
    <dbReference type="NCBI Taxonomy" id="4536"/>
    <lineage>
        <taxon>Eukaryota</taxon>
        <taxon>Viridiplantae</taxon>
        <taxon>Streptophyta</taxon>
        <taxon>Embryophyta</taxon>
        <taxon>Tracheophyta</taxon>
        <taxon>Spermatophyta</taxon>
        <taxon>Magnoliopsida</taxon>
        <taxon>Liliopsida</taxon>
        <taxon>Poales</taxon>
        <taxon>Poaceae</taxon>
        <taxon>BOP clade</taxon>
        <taxon>Oryzoideae</taxon>
        <taxon>Oryzeae</taxon>
        <taxon>Oryzinae</taxon>
        <taxon>Oryza</taxon>
    </lineage>
</organism>
<proteinExistence type="predicted"/>
<dbReference type="Gramene" id="ONIVA10G06530.1">
    <property type="protein sequence ID" value="ONIVA10G06530.1"/>
    <property type="gene ID" value="ONIVA10G06530"/>
</dbReference>
<evidence type="ECO:0000313" key="1">
    <source>
        <dbReference type="EnsemblPlants" id="ONIVA10G06530.1"/>
    </source>
</evidence>
<reference evidence="1" key="2">
    <citation type="submission" date="2018-04" db="EMBL/GenBank/DDBJ databases">
        <title>OnivRS2 (Oryza nivara Reference Sequence Version 2).</title>
        <authorList>
            <person name="Zhang J."/>
            <person name="Kudrna D."/>
            <person name="Lee S."/>
            <person name="Talag J."/>
            <person name="Rajasekar S."/>
            <person name="Welchert J."/>
            <person name="Hsing Y.-I."/>
            <person name="Wing R.A."/>
        </authorList>
    </citation>
    <scope>NUCLEOTIDE SEQUENCE [LARGE SCALE GENOMIC DNA]</scope>
</reference>
<keyword evidence="2" id="KW-1185">Reference proteome</keyword>
<evidence type="ECO:0000313" key="2">
    <source>
        <dbReference type="Proteomes" id="UP000006591"/>
    </source>
</evidence>
<dbReference type="HOGENOM" id="CLU_881059_0_0_1"/>
<protein>
    <submittedName>
        <fullName evidence="1">Uncharacterized protein</fullName>
    </submittedName>
</protein>
<dbReference type="OMA" id="RACCYAP"/>
<dbReference type="Proteomes" id="UP000006591">
    <property type="component" value="Chromosome 10"/>
</dbReference>
<name>A0A0E0IR03_ORYNI</name>
<reference evidence="1" key="1">
    <citation type="submission" date="2015-04" db="UniProtKB">
        <authorList>
            <consortium name="EnsemblPlants"/>
        </authorList>
    </citation>
    <scope>IDENTIFICATION</scope>
    <source>
        <strain evidence="1">SL10</strain>
    </source>
</reference>
<accession>A0A0E0IR03</accession>